<feature type="active site" evidence="9">
    <location>
        <position position="242"/>
    </location>
</feature>
<evidence type="ECO:0000256" key="3">
    <source>
        <dbReference type="ARBA" id="ARBA00022618"/>
    </source>
</evidence>
<dbReference type="GO" id="GO:0003677">
    <property type="term" value="F:DNA binding"/>
    <property type="evidence" value="ECO:0007669"/>
    <property type="project" value="UniProtKB-UniRule"/>
</dbReference>
<evidence type="ECO:0000256" key="4">
    <source>
        <dbReference type="ARBA" id="ARBA00022829"/>
    </source>
</evidence>
<evidence type="ECO:0000256" key="1">
    <source>
        <dbReference type="ARBA" id="ARBA00004496"/>
    </source>
</evidence>
<feature type="active site" evidence="9">
    <location>
        <position position="265"/>
    </location>
</feature>
<evidence type="ECO:0000256" key="5">
    <source>
        <dbReference type="ARBA" id="ARBA00022908"/>
    </source>
</evidence>
<evidence type="ECO:0000313" key="12">
    <source>
        <dbReference type="EMBL" id="TVV71849.1"/>
    </source>
</evidence>
<feature type="domain" description="Tyr recombinase" evidence="10">
    <location>
        <begin position="108"/>
        <end position="287"/>
    </location>
</feature>
<dbReference type="InterPro" id="IPR013762">
    <property type="entry name" value="Integrase-like_cat_sf"/>
</dbReference>
<evidence type="ECO:0000256" key="7">
    <source>
        <dbReference type="ARBA" id="ARBA00023172"/>
    </source>
</evidence>
<evidence type="ECO:0000256" key="6">
    <source>
        <dbReference type="ARBA" id="ARBA00023125"/>
    </source>
</evidence>
<dbReference type="InterPro" id="IPR011010">
    <property type="entry name" value="DNA_brk_join_enz"/>
</dbReference>
<protein>
    <recommendedName>
        <fullName evidence="9">Tyrosine recombinase XerC</fullName>
    </recommendedName>
</protein>
<dbReference type="GO" id="GO:0009037">
    <property type="term" value="F:tyrosine-based site-specific recombinase activity"/>
    <property type="evidence" value="ECO:0007669"/>
    <property type="project" value="UniProtKB-UniRule"/>
</dbReference>
<dbReference type="RefSeq" id="WP_145154172.1">
    <property type="nucleotide sequence ID" value="NZ_VNIM01000078.1"/>
</dbReference>
<evidence type="ECO:0000256" key="2">
    <source>
        <dbReference type="ARBA" id="ARBA00022490"/>
    </source>
</evidence>
<evidence type="ECO:0000256" key="9">
    <source>
        <dbReference type="HAMAP-Rule" id="MF_01808"/>
    </source>
</evidence>
<dbReference type="OrthoDB" id="9801717at2"/>
<evidence type="ECO:0000259" key="10">
    <source>
        <dbReference type="PROSITE" id="PS51898"/>
    </source>
</evidence>
<sequence>MDGVSIGGDATLIERFLEMLAAEAGAARNTLAAYATDLRLASDLLGGGLAGADEAALARLGEAWMPLARASVARKSAAVRRFLGFLADEGFRPDDPSAALPRPGTARTLPRTLGHGDVDRLFATLAGREATPATLRLTALVELLYGSGLRATELVSLPRRAIRGDAPFLILRGKGGRERLVPLSDRARAAVAVWEVRVPAESAWLFPSGKAHLSRVRLFQLLRELAAEAGIPPERVSPHVLRHAFATHLLEGGADLRALQMLLGHADIATTQIYTHVDSQRLVALVNARHPLADAHVDPADARVDVSDDAA</sequence>
<dbReference type="InterPro" id="IPR023009">
    <property type="entry name" value="Tyrosine_recombinase_XerC/XerD"/>
</dbReference>
<dbReference type="GO" id="GO:0005737">
    <property type="term" value="C:cytoplasm"/>
    <property type="evidence" value="ECO:0007669"/>
    <property type="project" value="UniProtKB-SubCell"/>
</dbReference>
<dbReference type="Pfam" id="PF02899">
    <property type="entry name" value="Phage_int_SAM_1"/>
    <property type="match status" value="1"/>
</dbReference>
<comment type="subcellular location">
    <subcellularLocation>
        <location evidence="1 9">Cytoplasm</location>
    </subcellularLocation>
</comment>
<name>A0A558QXN8_9SPHN</name>
<keyword evidence="8 9" id="KW-0131">Cell cycle</keyword>
<dbReference type="PROSITE" id="PS51900">
    <property type="entry name" value="CB"/>
    <property type="match status" value="1"/>
</dbReference>
<dbReference type="Gene3D" id="1.10.443.10">
    <property type="entry name" value="Intergrase catalytic core"/>
    <property type="match status" value="1"/>
</dbReference>
<dbReference type="GO" id="GO:0051301">
    <property type="term" value="P:cell division"/>
    <property type="evidence" value="ECO:0007669"/>
    <property type="project" value="UniProtKB-KW"/>
</dbReference>
<dbReference type="InterPro" id="IPR010998">
    <property type="entry name" value="Integrase_recombinase_N"/>
</dbReference>
<comment type="function">
    <text evidence="9">Site-specific tyrosine recombinase, which acts by catalyzing the cutting and rejoining of the recombining DNA molecules. The XerC-XerD complex is essential to convert dimers of the bacterial chromosome into monomers to permit their segregation at cell division. It also contributes to the segregational stability of plasmids.</text>
</comment>
<comment type="caution">
    <text evidence="12">The sequence shown here is derived from an EMBL/GenBank/DDBJ whole genome shotgun (WGS) entry which is preliminary data.</text>
</comment>
<dbReference type="Pfam" id="PF00589">
    <property type="entry name" value="Phage_integrase"/>
    <property type="match status" value="1"/>
</dbReference>
<keyword evidence="5 9" id="KW-0229">DNA integration</keyword>
<dbReference type="GO" id="GO:0006313">
    <property type="term" value="P:DNA transposition"/>
    <property type="evidence" value="ECO:0007669"/>
    <property type="project" value="UniProtKB-UniRule"/>
</dbReference>
<keyword evidence="2 9" id="KW-0963">Cytoplasm</keyword>
<dbReference type="PROSITE" id="PS51898">
    <property type="entry name" value="TYR_RECOMBINASE"/>
    <property type="match status" value="1"/>
</dbReference>
<feature type="domain" description="Core-binding (CB)" evidence="11">
    <location>
        <begin position="7"/>
        <end position="87"/>
    </location>
</feature>
<feature type="active site" evidence="9">
    <location>
        <position position="239"/>
    </location>
</feature>
<dbReference type="PANTHER" id="PTHR30349:SF90">
    <property type="entry name" value="TYROSINE RECOMBINASE XERD"/>
    <property type="match status" value="1"/>
</dbReference>
<dbReference type="Gene3D" id="1.10.150.130">
    <property type="match status" value="1"/>
</dbReference>
<keyword evidence="6 9" id="KW-0238">DNA-binding</keyword>
<evidence type="ECO:0000313" key="13">
    <source>
        <dbReference type="Proteomes" id="UP000318681"/>
    </source>
</evidence>
<dbReference type="InterPro" id="IPR004107">
    <property type="entry name" value="Integrase_SAM-like_N"/>
</dbReference>
<keyword evidence="4 9" id="KW-0159">Chromosome partition</keyword>
<gene>
    <name evidence="9" type="primary">xerC</name>
    <name evidence="12" type="ORF">FOY91_16010</name>
</gene>
<keyword evidence="3 9" id="KW-0132">Cell division</keyword>
<organism evidence="12 13">
    <name type="scientific">Alterirhizorhabdus solaris</name>
    <dbReference type="NCBI Taxonomy" id="2529389"/>
    <lineage>
        <taxon>Bacteria</taxon>
        <taxon>Pseudomonadati</taxon>
        <taxon>Pseudomonadota</taxon>
        <taxon>Alphaproteobacteria</taxon>
        <taxon>Sphingomonadales</taxon>
        <taxon>Rhizorhabdaceae</taxon>
        <taxon>Alterirhizorhabdus</taxon>
    </lineage>
</organism>
<comment type="subunit">
    <text evidence="9">Forms a cyclic heterotetrameric complex composed of two molecules of XerC and two molecules of XerD.</text>
</comment>
<accession>A0A558QXN8</accession>
<comment type="similarity">
    <text evidence="9">Belongs to the 'phage' integrase family. XerC subfamily.</text>
</comment>
<keyword evidence="7 9" id="KW-0233">DNA recombination</keyword>
<feature type="active site" evidence="9">
    <location>
        <position position="150"/>
    </location>
</feature>
<proteinExistence type="inferred from homology"/>
<dbReference type="SUPFAM" id="SSF47823">
    <property type="entry name" value="lambda integrase-like, N-terminal domain"/>
    <property type="match status" value="1"/>
</dbReference>
<evidence type="ECO:0000259" key="11">
    <source>
        <dbReference type="PROSITE" id="PS51900"/>
    </source>
</evidence>
<dbReference type="SUPFAM" id="SSF56349">
    <property type="entry name" value="DNA breaking-rejoining enzymes"/>
    <property type="match status" value="1"/>
</dbReference>
<dbReference type="InterPro" id="IPR044068">
    <property type="entry name" value="CB"/>
</dbReference>
<dbReference type="AlphaFoldDB" id="A0A558QXN8"/>
<dbReference type="EMBL" id="VNIM01000078">
    <property type="protein sequence ID" value="TVV71849.1"/>
    <property type="molecule type" value="Genomic_DNA"/>
</dbReference>
<feature type="active site" evidence="9">
    <location>
        <position position="174"/>
    </location>
</feature>
<dbReference type="GO" id="GO:0007059">
    <property type="term" value="P:chromosome segregation"/>
    <property type="evidence" value="ECO:0007669"/>
    <property type="project" value="UniProtKB-UniRule"/>
</dbReference>
<dbReference type="InterPro" id="IPR002104">
    <property type="entry name" value="Integrase_catalytic"/>
</dbReference>
<dbReference type="HAMAP" id="MF_01808">
    <property type="entry name" value="Recomb_XerC_XerD"/>
    <property type="match status" value="1"/>
</dbReference>
<dbReference type="PANTHER" id="PTHR30349">
    <property type="entry name" value="PHAGE INTEGRASE-RELATED"/>
    <property type="match status" value="1"/>
</dbReference>
<keyword evidence="13" id="KW-1185">Reference proteome</keyword>
<evidence type="ECO:0000256" key="8">
    <source>
        <dbReference type="ARBA" id="ARBA00023306"/>
    </source>
</evidence>
<dbReference type="Proteomes" id="UP000318681">
    <property type="component" value="Unassembled WGS sequence"/>
</dbReference>
<feature type="active site" description="O-(3'-phospho-DNA)-tyrosine intermediate" evidence="9">
    <location>
        <position position="274"/>
    </location>
</feature>
<dbReference type="InterPro" id="IPR050090">
    <property type="entry name" value="Tyrosine_recombinase_XerCD"/>
</dbReference>
<reference evidence="12 13" key="1">
    <citation type="submission" date="2019-07" db="EMBL/GenBank/DDBJ databases">
        <title>Sphingomonas solaris sp. nov., isolated from a solar panel from Boston, Massachusetts.</title>
        <authorList>
            <person name="Tanner K."/>
            <person name="Pascual J."/>
            <person name="Mancuso C."/>
            <person name="Pereto J."/>
            <person name="Khalil A."/>
            <person name="Vilanova C."/>
        </authorList>
    </citation>
    <scope>NUCLEOTIDE SEQUENCE [LARGE SCALE GENOMIC DNA]</scope>
    <source>
        <strain evidence="12 13">R4DWN</strain>
    </source>
</reference>